<dbReference type="EMBL" id="GL376636">
    <property type="status" value="NOT_ANNOTATED_CDS"/>
    <property type="molecule type" value="Genomic_DNA"/>
</dbReference>
<evidence type="ECO:0000313" key="2">
    <source>
        <dbReference type="Proteomes" id="UP000019132"/>
    </source>
</evidence>
<accession>K3W537</accession>
<dbReference type="eggNOG" id="ENOG502RBK8">
    <property type="taxonomic scope" value="Eukaryota"/>
</dbReference>
<dbReference type="EnsemblProtists" id="PYU1_T000078">
    <property type="protein sequence ID" value="PYU1_T000078"/>
    <property type="gene ID" value="PYU1_G000078"/>
</dbReference>
<dbReference type="OMA" id="RILIWRI"/>
<proteinExistence type="predicted"/>
<dbReference type="InParanoid" id="K3W537"/>
<organism evidence="1 2">
    <name type="scientific">Globisporangium ultimum (strain ATCC 200006 / CBS 805.95 / DAOM BR144)</name>
    <name type="common">Pythium ultimum</name>
    <dbReference type="NCBI Taxonomy" id="431595"/>
    <lineage>
        <taxon>Eukaryota</taxon>
        <taxon>Sar</taxon>
        <taxon>Stramenopiles</taxon>
        <taxon>Oomycota</taxon>
        <taxon>Peronosporomycetes</taxon>
        <taxon>Pythiales</taxon>
        <taxon>Pythiaceae</taxon>
        <taxon>Globisporangium</taxon>
    </lineage>
</organism>
<dbReference type="VEuPathDB" id="FungiDB:PYU1_G000078"/>
<protein>
    <recommendedName>
        <fullName evidence="3">Longin domain-containing protein</fullName>
    </recommendedName>
</protein>
<reference evidence="2" key="1">
    <citation type="journal article" date="2010" name="Genome Biol.">
        <title>Genome sequence of the necrotrophic plant pathogen Pythium ultimum reveals original pathogenicity mechanisms and effector repertoire.</title>
        <authorList>
            <person name="Levesque C.A."/>
            <person name="Brouwer H."/>
            <person name="Cano L."/>
            <person name="Hamilton J.P."/>
            <person name="Holt C."/>
            <person name="Huitema E."/>
            <person name="Raffaele S."/>
            <person name="Robideau G.P."/>
            <person name="Thines M."/>
            <person name="Win J."/>
            <person name="Zerillo M.M."/>
            <person name="Beakes G.W."/>
            <person name="Boore J.L."/>
            <person name="Busam D."/>
            <person name="Dumas B."/>
            <person name="Ferriera S."/>
            <person name="Fuerstenberg S.I."/>
            <person name="Gachon C.M."/>
            <person name="Gaulin E."/>
            <person name="Govers F."/>
            <person name="Grenville-Briggs L."/>
            <person name="Horner N."/>
            <person name="Hostetler J."/>
            <person name="Jiang R.H."/>
            <person name="Johnson J."/>
            <person name="Krajaejun T."/>
            <person name="Lin H."/>
            <person name="Meijer H.J."/>
            <person name="Moore B."/>
            <person name="Morris P."/>
            <person name="Phuntmart V."/>
            <person name="Puiu D."/>
            <person name="Shetty J."/>
            <person name="Stajich J.E."/>
            <person name="Tripathy S."/>
            <person name="Wawra S."/>
            <person name="van West P."/>
            <person name="Whitty B.R."/>
            <person name="Coutinho P.M."/>
            <person name="Henrissat B."/>
            <person name="Martin F."/>
            <person name="Thomas P.D."/>
            <person name="Tyler B.M."/>
            <person name="De Vries R.P."/>
            <person name="Kamoun S."/>
            <person name="Yandell M."/>
            <person name="Tisserat N."/>
            <person name="Buell C.R."/>
        </authorList>
    </citation>
    <scope>NUCLEOTIDE SEQUENCE</scope>
    <source>
        <strain evidence="2">DAOM:BR144</strain>
    </source>
</reference>
<sequence>MLRNVLIMASSGIVLFSKEYVNGVAQPRLVGSLVTAMLEFSMKTTGAPVSHIELSNVSVTVVTNEAHKVFCAMFHDTTGRPGFTSFIAKEILDAFIMEYGAELGQVGHNLRDFHRFHYRILSVIRDSVKPILRKLQLQRGILKAIYVIEDAVTYATADVDQIGVLANLQSLVNSSCDAMSYSGVNVNSMTIQSSRNTCIQVNVVQHSETLIVMYKKGPYAAKNIVAIKECVTMLRNVCALVRNLHQSTR</sequence>
<evidence type="ECO:0000313" key="1">
    <source>
        <dbReference type="EnsemblProtists" id="PYU1_T000078"/>
    </source>
</evidence>
<evidence type="ECO:0008006" key="3">
    <source>
        <dbReference type="Google" id="ProtNLM"/>
    </source>
</evidence>
<name>K3W537_GLOUD</name>
<reference evidence="2" key="2">
    <citation type="submission" date="2010-04" db="EMBL/GenBank/DDBJ databases">
        <authorList>
            <person name="Buell R."/>
            <person name="Hamilton J."/>
            <person name="Hostetler J."/>
        </authorList>
    </citation>
    <scope>NUCLEOTIDE SEQUENCE [LARGE SCALE GENOMIC DNA]</scope>
    <source>
        <strain evidence="2">DAOM:BR144</strain>
    </source>
</reference>
<keyword evidence="2" id="KW-1185">Reference proteome</keyword>
<reference evidence="1" key="3">
    <citation type="submission" date="2015-02" db="UniProtKB">
        <authorList>
            <consortium name="EnsemblProtists"/>
        </authorList>
    </citation>
    <scope>IDENTIFICATION</scope>
    <source>
        <strain evidence="1">DAOM BR144</strain>
    </source>
</reference>
<dbReference type="AlphaFoldDB" id="K3W537"/>
<dbReference type="Proteomes" id="UP000019132">
    <property type="component" value="Unassembled WGS sequence"/>
</dbReference>
<dbReference type="HOGENOM" id="CLU_099645_0_0_1"/>